<dbReference type="OrthoDB" id="429813at2759"/>
<proteinExistence type="predicted"/>
<organism evidence="1 2">
    <name type="scientific">Zopfia rhizophila CBS 207.26</name>
    <dbReference type="NCBI Taxonomy" id="1314779"/>
    <lineage>
        <taxon>Eukaryota</taxon>
        <taxon>Fungi</taxon>
        <taxon>Dikarya</taxon>
        <taxon>Ascomycota</taxon>
        <taxon>Pezizomycotina</taxon>
        <taxon>Dothideomycetes</taxon>
        <taxon>Dothideomycetes incertae sedis</taxon>
        <taxon>Zopfiaceae</taxon>
        <taxon>Zopfia</taxon>
    </lineage>
</organism>
<evidence type="ECO:0000313" key="1">
    <source>
        <dbReference type="EMBL" id="KAF2181235.1"/>
    </source>
</evidence>
<dbReference type="InterPro" id="IPR007817">
    <property type="entry name" value="Isocyanide_synthase_DIT1"/>
</dbReference>
<protein>
    <recommendedName>
        <fullName evidence="3">Pyoverdine/dityrosine biosynthesis protein</fullName>
    </recommendedName>
</protein>
<dbReference type="PANTHER" id="PTHR37285:SF5">
    <property type="entry name" value="SPORE WALL MATURATION PROTEIN DIT1"/>
    <property type="match status" value="1"/>
</dbReference>
<reference evidence="1" key="1">
    <citation type="journal article" date="2020" name="Stud. Mycol.">
        <title>101 Dothideomycetes genomes: a test case for predicting lifestyles and emergence of pathogens.</title>
        <authorList>
            <person name="Haridas S."/>
            <person name="Albert R."/>
            <person name="Binder M."/>
            <person name="Bloem J."/>
            <person name="Labutti K."/>
            <person name="Salamov A."/>
            <person name="Andreopoulos B."/>
            <person name="Baker S."/>
            <person name="Barry K."/>
            <person name="Bills G."/>
            <person name="Bluhm B."/>
            <person name="Cannon C."/>
            <person name="Castanera R."/>
            <person name="Culley D."/>
            <person name="Daum C."/>
            <person name="Ezra D."/>
            <person name="Gonzalez J."/>
            <person name="Henrissat B."/>
            <person name="Kuo A."/>
            <person name="Liang C."/>
            <person name="Lipzen A."/>
            <person name="Lutzoni F."/>
            <person name="Magnuson J."/>
            <person name="Mondo S."/>
            <person name="Nolan M."/>
            <person name="Ohm R."/>
            <person name="Pangilinan J."/>
            <person name="Park H.-J."/>
            <person name="Ramirez L."/>
            <person name="Alfaro M."/>
            <person name="Sun H."/>
            <person name="Tritt A."/>
            <person name="Yoshinaga Y."/>
            <person name="Zwiers L.-H."/>
            <person name="Turgeon B."/>
            <person name="Goodwin S."/>
            <person name="Spatafora J."/>
            <person name="Crous P."/>
            <person name="Grigoriev I."/>
        </authorList>
    </citation>
    <scope>NUCLEOTIDE SEQUENCE</scope>
    <source>
        <strain evidence="1">CBS 207.26</strain>
    </source>
</reference>
<dbReference type="Pfam" id="PF05141">
    <property type="entry name" value="DIT1_PvcA"/>
    <property type="match status" value="1"/>
</dbReference>
<dbReference type="AlphaFoldDB" id="A0A6A6DQG0"/>
<keyword evidence="2" id="KW-1185">Reference proteome</keyword>
<gene>
    <name evidence="1" type="ORF">K469DRAFT_792270</name>
</gene>
<sequence length="421" mass="47575">DVERLANGIVDVIQVYGQHISPRKGDAPITRWIGRPYFMQKVKQQLEKGQAIRMILPAFPWKSINRIDKVIGVLPDLGEELALARLNNLCEDIRGIYPLGGEIHIATDGLVFDGTLSPPLQKKCANTCADVVGIPEEDTWAYGEELVRIVHAKGYKKNVKLIRVMDILGYTSGKTLSMDLYLSLTQKCRTELLETYGRTEAEVREMMRNDHDTLLTYGGFMRFLKSDLRHSTIRQDANSKNQYHKQVKRVAINMMIRAESFTKLLQTMCPDYVRLSIHESTGAVKLSVPLIIQGSGELPRRTPWHSTIALSLSGTYSTAHAMEVRDTHNLILRDDGSLRPFYYREKSELWDWADDIVVFEPQYQNRLVVRPKEGVDGRKIVLSEEQIEKIRKLRAIHTAGPVEIVGFAATTAAAVAEAAKC</sequence>
<feature type="non-terminal residue" evidence="1">
    <location>
        <position position="1"/>
    </location>
</feature>
<evidence type="ECO:0000313" key="2">
    <source>
        <dbReference type="Proteomes" id="UP000800200"/>
    </source>
</evidence>
<evidence type="ECO:0008006" key="3">
    <source>
        <dbReference type="Google" id="ProtNLM"/>
    </source>
</evidence>
<dbReference type="EMBL" id="ML994653">
    <property type="protein sequence ID" value="KAF2181235.1"/>
    <property type="molecule type" value="Genomic_DNA"/>
</dbReference>
<name>A0A6A6DQG0_9PEZI</name>
<accession>A0A6A6DQG0</accession>
<dbReference type="Proteomes" id="UP000800200">
    <property type="component" value="Unassembled WGS sequence"/>
</dbReference>
<dbReference type="PANTHER" id="PTHR37285">
    <property type="entry name" value="SPORE WALL MATURATION PROTEIN DIT1"/>
    <property type="match status" value="1"/>
</dbReference>